<accession>A0A1H3ZLZ7</accession>
<gene>
    <name evidence="1" type="ORF">SAMN05192529_11184</name>
</gene>
<organism evidence="1 2">
    <name type="scientific">Arachidicoccus rhizosphaerae</name>
    <dbReference type="NCBI Taxonomy" id="551991"/>
    <lineage>
        <taxon>Bacteria</taxon>
        <taxon>Pseudomonadati</taxon>
        <taxon>Bacteroidota</taxon>
        <taxon>Chitinophagia</taxon>
        <taxon>Chitinophagales</taxon>
        <taxon>Chitinophagaceae</taxon>
        <taxon>Arachidicoccus</taxon>
    </lineage>
</organism>
<dbReference type="OrthoDB" id="711735at2"/>
<keyword evidence="2" id="KW-1185">Reference proteome</keyword>
<dbReference type="EMBL" id="FNQY01000011">
    <property type="protein sequence ID" value="SEA24232.1"/>
    <property type="molecule type" value="Genomic_DNA"/>
</dbReference>
<reference evidence="1 2" key="1">
    <citation type="submission" date="2016-10" db="EMBL/GenBank/DDBJ databases">
        <authorList>
            <person name="de Groot N.N."/>
        </authorList>
    </citation>
    <scope>NUCLEOTIDE SEQUENCE [LARGE SCALE GENOMIC DNA]</scope>
    <source>
        <strain evidence="1 2">Vu-144</strain>
    </source>
</reference>
<sequence length="106" mass="12451">MIMDEKWMLELLDGTLKNQQQQQKNFEQLLVQAISHKIETDFAGLCQLLYRIDVDEYKLKTALQSSDEPPAEIIARLLLERQKQKLALRASFKMDVPKDTSEEELW</sequence>
<evidence type="ECO:0000313" key="2">
    <source>
        <dbReference type="Proteomes" id="UP000199041"/>
    </source>
</evidence>
<proteinExistence type="predicted"/>
<name>A0A1H3ZLZ7_9BACT</name>
<protein>
    <submittedName>
        <fullName evidence="1">Uncharacterized protein</fullName>
    </submittedName>
</protein>
<dbReference type="STRING" id="551991.SAMN05192529_11184"/>
<dbReference type="AlphaFoldDB" id="A0A1H3ZLZ7"/>
<dbReference type="Proteomes" id="UP000199041">
    <property type="component" value="Unassembled WGS sequence"/>
</dbReference>
<dbReference type="RefSeq" id="WP_139188132.1">
    <property type="nucleotide sequence ID" value="NZ_FNQY01000011.1"/>
</dbReference>
<evidence type="ECO:0000313" key="1">
    <source>
        <dbReference type="EMBL" id="SEA24232.1"/>
    </source>
</evidence>